<evidence type="ECO:0000313" key="2">
    <source>
        <dbReference type="EMBL" id="GMT22216.1"/>
    </source>
</evidence>
<name>A0AAV5VRK3_9BILA</name>
<feature type="signal peptide" evidence="1">
    <location>
        <begin position="1"/>
        <end position="19"/>
    </location>
</feature>
<sequence length="120" mass="13817">RWILLAIAFVSIFISCFECLRYSTVKILNRIRPEDECNLMISTVDGYLNPNVDACGPSDKKTQADKRRLMMQNKKYESMHVAVENDILHEVVVPLCTTIPEESQPPASPPNWHLRQMTRV</sequence>
<feature type="chain" id="PRO_5043641332" evidence="1">
    <location>
        <begin position="20"/>
        <end position="120"/>
    </location>
</feature>
<dbReference type="Proteomes" id="UP001432322">
    <property type="component" value="Unassembled WGS sequence"/>
</dbReference>
<keyword evidence="1" id="KW-0732">Signal</keyword>
<accession>A0AAV5VRK3</accession>
<reference evidence="2" key="1">
    <citation type="submission" date="2023-10" db="EMBL/GenBank/DDBJ databases">
        <title>Genome assembly of Pristionchus species.</title>
        <authorList>
            <person name="Yoshida K."/>
            <person name="Sommer R.J."/>
        </authorList>
    </citation>
    <scope>NUCLEOTIDE SEQUENCE</scope>
    <source>
        <strain evidence="2">RS5133</strain>
    </source>
</reference>
<comment type="caution">
    <text evidence="2">The sequence shown here is derived from an EMBL/GenBank/DDBJ whole genome shotgun (WGS) entry which is preliminary data.</text>
</comment>
<organism evidence="2 3">
    <name type="scientific">Pristionchus fissidentatus</name>
    <dbReference type="NCBI Taxonomy" id="1538716"/>
    <lineage>
        <taxon>Eukaryota</taxon>
        <taxon>Metazoa</taxon>
        <taxon>Ecdysozoa</taxon>
        <taxon>Nematoda</taxon>
        <taxon>Chromadorea</taxon>
        <taxon>Rhabditida</taxon>
        <taxon>Rhabditina</taxon>
        <taxon>Diplogasteromorpha</taxon>
        <taxon>Diplogasteroidea</taxon>
        <taxon>Neodiplogasteridae</taxon>
        <taxon>Pristionchus</taxon>
    </lineage>
</organism>
<dbReference type="AlphaFoldDB" id="A0AAV5VRK3"/>
<evidence type="ECO:0000256" key="1">
    <source>
        <dbReference type="SAM" id="SignalP"/>
    </source>
</evidence>
<proteinExistence type="predicted"/>
<evidence type="ECO:0000313" key="3">
    <source>
        <dbReference type="Proteomes" id="UP001432322"/>
    </source>
</evidence>
<gene>
    <name evidence="2" type="ORF">PFISCL1PPCAC_13513</name>
</gene>
<keyword evidence="3" id="KW-1185">Reference proteome</keyword>
<dbReference type="EMBL" id="BTSY01000004">
    <property type="protein sequence ID" value="GMT22216.1"/>
    <property type="molecule type" value="Genomic_DNA"/>
</dbReference>
<protein>
    <submittedName>
        <fullName evidence="2">Uncharacterized protein</fullName>
    </submittedName>
</protein>
<feature type="non-terminal residue" evidence="2">
    <location>
        <position position="1"/>
    </location>
</feature>